<dbReference type="GO" id="GO:0006310">
    <property type="term" value="P:DNA recombination"/>
    <property type="evidence" value="ECO:0007669"/>
    <property type="project" value="InterPro"/>
</dbReference>
<evidence type="ECO:0000256" key="9">
    <source>
        <dbReference type="ARBA" id="ARBA00034617"/>
    </source>
</evidence>
<keyword evidence="6" id="KW-0067">ATP-binding</keyword>
<comment type="catalytic activity">
    <reaction evidence="9">
        <text>Couples ATP hydrolysis with the unwinding of duplex DNA by translocating in the 3'-5' direction.</text>
        <dbReference type="EC" id="5.6.2.4"/>
    </reaction>
</comment>
<evidence type="ECO:0000256" key="3">
    <source>
        <dbReference type="ARBA" id="ARBA00022741"/>
    </source>
</evidence>
<dbReference type="SMART" id="SM00487">
    <property type="entry name" value="DEXDc"/>
    <property type="match status" value="1"/>
</dbReference>
<evidence type="ECO:0000256" key="7">
    <source>
        <dbReference type="ARBA" id="ARBA00023125"/>
    </source>
</evidence>
<dbReference type="Pfam" id="PF00270">
    <property type="entry name" value="DEAD"/>
    <property type="match status" value="1"/>
</dbReference>
<accession>A0AAC8XLE5</accession>
<dbReference type="InterPro" id="IPR036388">
    <property type="entry name" value="WH-like_DNA-bd_sf"/>
</dbReference>
<protein>
    <recommendedName>
        <fullName evidence="11">ATP-dependent DNA helicase RecQ</fullName>
        <ecNumber evidence="10">5.6.2.4</ecNumber>
    </recommendedName>
    <alternativeName>
        <fullName evidence="12">DNA 3'-5' helicase RecQ</fullName>
    </alternativeName>
</protein>
<dbReference type="EC" id="5.6.2.4" evidence="10"/>
<dbReference type="InterPro" id="IPR032284">
    <property type="entry name" value="RecQ_Zn-bd"/>
</dbReference>
<dbReference type="GO" id="GO:0005524">
    <property type="term" value="F:ATP binding"/>
    <property type="evidence" value="ECO:0007669"/>
    <property type="project" value="UniProtKB-KW"/>
</dbReference>
<dbReference type="GO" id="GO:0043590">
    <property type="term" value="C:bacterial nucleoid"/>
    <property type="evidence" value="ECO:0007669"/>
    <property type="project" value="TreeGrafter"/>
</dbReference>
<evidence type="ECO:0000256" key="1">
    <source>
        <dbReference type="ARBA" id="ARBA00005446"/>
    </source>
</evidence>
<dbReference type="SUPFAM" id="SSF52540">
    <property type="entry name" value="P-loop containing nucleoside triphosphate hydrolases"/>
    <property type="match status" value="1"/>
</dbReference>
<dbReference type="AlphaFoldDB" id="A0AAC8XLE5"/>
<name>A0AAC8XLE5_9ALTE</name>
<dbReference type="PROSITE" id="PS51194">
    <property type="entry name" value="HELICASE_CTER"/>
    <property type="match status" value="1"/>
</dbReference>
<dbReference type="PROSITE" id="PS00690">
    <property type="entry name" value="DEAH_ATP_HELICASE"/>
    <property type="match status" value="1"/>
</dbReference>
<dbReference type="GO" id="GO:0043138">
    <property type="term" value="F:3'-5' DNA helicase activity"/>
    <property type="evidence" value="ECO:0007669"/>
    <property type="project" value="UniProtKB-EC"/>
</dbReference>
<dbReference type="Pfam" id="PF00271">
    <property type="entry name" value="Helicase_C"/>
    <property type="match status" value="1"/>
</dbReference>
<feature type="domain" description="Helicase C-terminal" evidence="14">
    <location>
        <begin position="216"/>
        <end position="369"/>
    </location>
</feature>
<dbReference type="InterPro" id="IPR002464">
    <property type="entry name" value="DNA/RNA_helicase_DEAH_CS"/>
</dbReference>
<evidence type="ECO:0000313" key="16">
    <source>
        <dbReference type="Proteomes" id="UP000061468"/>
    </source>
</evidence>
<proteinExistence type="inferred from homology"/>
<dbReference type="Pfam" id="PF16124">
    <property type="entry name" value="RecQ_Zn_bind"/>
    <property type="match status" value="1"/>
</dbReference>
<evidence type="ECO:0000256" key="8">
    <source>
        <dbReference type="ARBA" id="ARBA00023235"/>
    </source>
</evidence>
<dbReference type="InterPro" id="IPR001650">
    <property type="entry name" value="Helicase_C-like"/>
</dbReference>
<evidence type="ECO:0000313" key="15">
    <source>
        <dbReference type="EMBL" id="AMJ79392.1"/>
    </source>
</evidence>
<keyword evidence="5" id="KW-0347">Helicase</keyword>
<keyword evidence="3" id="KW-0547">Nucleotide-binding</keyword>
<sequence length="679" mass="76381">MSSAPNILQQRFGFSAFREGQKEAVDSLLSGHSTLAIFPTGSGKSLCYQFVATQLPHLTLVVSPLLALMKDQLEFLHSKGIAAASIDSTLTPEQNKQVMNDVRSGQCKILMVSVERFKNERFRQFIESVQVSMLVVDEAHCISEWGHNFRPDYLKLPAYQKELNIPLVLLLTATATKKVKEDMAARFAIAPTSIIQTGFYRPNLNLFVRPVLEPNKNQALIDEIQKQQGAGIVYVTLQNSAEDVARFLQQQGFAAKAYHAGLNSEVRQSIQQDFMSNKIQVVVATIAFGMGIDKSDIRFVIHYDLPKSIENYSQEIGRGGRDGEAANCTVLANLDGLVTIENFVYGDTPDKSAIERVIDDIKLQAPAEQNRAKQVTPKQYRAQQYTTNQNDSLINAENKVYQWETQINSLSSASNIRQLPLKTLLVQLELANVIRPLFAYFAEYKFRFLSDKATILGLFSEERARFLDAVFSHSNMKKVWGVVDFDSIYQHYGAERSRVVAALEYLHEHNHIELASRLITDVYRVNNELLQDGDLANKLAHYFSENERKEVERIAALVSFFEQDTCLSHNLSAYFDDTQAPKACGHCSVCQGKVAKLNYSSPIPIPDREQISEAMTALEAHLSGKFEGPITPSIYCRFLTGMTMPLFSRLKIRQVKGFGSLEHCRYADVLQEVNTVLCQ</sequence>
<evidence type="ECO:0000256" key="2">
    <source>
        <dbReference type="ARBA" id="ARBA00022723"/>
    </source>
</evidence>
<dbReference type="EMBL" id="CP013928">
    <property type="protein sequence ID" value="AMJ79392.1"/>
    <property type="molecule type" value="Genomic_DNA"/>
</dbReference>
<gene>
    <name evidence="15" type="ORF">AV942_14365</name>
</gene>
<dbReference type="GO" id="GO:0006281">
    <property type="term" value="P:DNA repair"/>
    <property type="evidence" value="ECO:0007669"/>
    <property type="project" value="TreeGrafter"/>
</dbReference>
<dbReference type="CDD" id="cd18018">
    <property type="entry name" value="DEXHc_RecQ4-like"/>
    <property type="match status" value="1"/>
</dbReference>
<dbReference type="PANTHER" id="PTHR13710:SF105">
    <property type="entry name" value="ATP-DEPENDENT DNA HELICASE Q1"/>
    <property type="match status" value="1"/>
</dbReference>
<dbReference type="CDD" id="cd18794">
    <property type="entry name" value="SF2_C_RecQ"/>
    <property type="match status" value="1"/>
</dbReference>
<evidence type="ECO:0000259" key="14">
    <source>
        <dbReference type="PROSITE" id="PS51194"/>
    </source>
</evidence>
<dbReference type="GO" id="GO:0009378">
    <property type="term" value="F:four-way junction helicase activity"/>
    <property type="evidence" value="ECO:0007669"/>
    <property type="project" value="TreeGrafter"/>
</dbReference>
<dbReference type="Proteomes" id="UP000061468">
    <property type="component" value="Chromosome"/>
</dbReference>
<dbReference type="PANTHER" id="PTHR13710">
    <property type="entry name" value="DNA HELICASE RECQ FAMILY MEMBER"/>
    <property type="match status" value="1"/>
</dbReference>
<reference evidence="15 16" key="1">
    <citation type="submission" date="2015-12" db="EMBL/GenBank/DDBJ databases">
        <title>Intraspecies pangenome expansion in the marine bacterium Alteromonas.</title>
        <authorList>
            <person name="Lopez-Perez M."/>
            <person name="Rodriguez-Valera F."/>
        </authorList>
    </citation>
    <scope>NUCLEOTIDE SEQUENCE [LARGE SCALE GENOMIC DNA]</scope>
    <source>
        <strain evidence="15 16">UM8</strain>
    </source>
</reference>
<dbReference type="InterPro" id="IPR011545">
    <property type="entry name" value="DEAD/DEAH_box_helicase_dom"/>
</dbReference>
<evidence type="ECO:0000256" key="5">
    <source>
        <dbReference type="ARBA" id="ARBA00022806"/>
    </source>
</evidence>
<keyword evidence="4" id="KW-0378">Hydrolase</keyword>
<dbReference type="GO" id="GO:0030894">
    <property type="term" value="C:replisome"/>
    <property type="evidence" value="ECO:0007669"/>
    <property type="project" value="TreeGrafter"/>
</dbReference>
<dbReference type="GO" id="GO:0016787">
    <property type="term" value="F:hydrolase activity"/>
    <property type="evidence" value="ECO:0007669"/>
    <property type="project" value="UniProtKB-KW"/>
</dbReference>
<dbReference type="GO" id="GO:0005737">
    <property type="term" value="C:cytoplasm"/>
    <property type="evidence" value="ECO:0007669"/>
    <property type="project" value="TreeGrafter"/>
</dbReference>
<dbReference type="RefSeq" id="WP_015067741.1">
    <property type="nucleotide sequence ID" value="NZ_CAXGIV010000034.1"/>
</dbReference>
<evidence type="ECO:0000259" key="13">
    <source>
        <dbReference type="PROSITE" id="PS51192"/>
    </source>
</evidence>
<dbReference type="Gene3D" id="3.40.50.300">
    <property type="entry name" value="P-loop containing nucleotide triphosphate hydrolases"/>
    <property type="match status" value="2"/>
</dbReference>
<dbReference type="SMART" id="SM00490">
    <property type="entry name" value="HELICc"/>
    <property type="match status" value="1"/>
</dbReference>
<organism evidence="15 16">
    <name type="scientific">Alteromonas mediterranea</name>
    <dbReference type="NCBI Taxonomy" id="314275"/>
    <lineage>
        <taxon>Bacteria</taxon>
        <taxon>Pseudomonadati</taxon>
        <taxon>Pseudomonadota</taxon>
        <taxon>Gammaproteobacteria</taxon>
        <taxon>Alteromonadales</taxon>
        <taxon>Alteromonadaceae</taxon>
        <taxon>Alteromonas/Salinimonas group</taxon>
        <taxon>Alteromonas</taxon>
    </lineage>
</organism>
<dbReference type="GO" id="GO:0046872">
    <property type="term" value="F:metal ion binding"/>
    <property type="evidence" value="ECO:0007669"/>
    <property type="project" value="UniProtKB-KW"/>
</dbReference>
<keyword evidence="8" id="KW-0413">Isomerase</keyword>
<dbReference type="InterPro" id="IPR004589">
    <property type="entry name" value="DNA_helicase_ATP-dep_RecQ"/>
</dbReference>
<evidence type="ECO:0000256" key="11">
    <source>
        <dbReference type="ARBA" id="ARBA00044535"/>
    </source>
</evidence>
<dbReference type="Gene3D" id="1.10.10.10">
    <property type="entry name" value="Winged helix-like DNA-binding domain superfamily/Winged helix DNA-binding domain"/>
    <property type="match status" value="1"/>
</dbReference>
<dbReference type="InterPro" id="IPR027417">
    <property type="entry name" value="P-loop_NTPase"/>
</dbReference>
<keyword evidence="2" id="KW-0479">Metal-binding</keyword>
<evidence type="ECO:0000256" key="10">
    <source>
        <dbReference type="ARBA" id="ARBA00034808"/>
    </source>
</evidence>
<dbReference type="InterPro" id="IPR014001">
    <property type="entry name" value="Helicase_ATP-bd"/>
</dbReference>
<keyword evidence="7" id="KW-0238">DNA-binding</keyword>
<dbReference type="NCBIfam" id="TIGR00614">
    <property type="entry name" value="recQ_fam"/>
    <property type="match status" value="1"/>
</dbReference>
<feature type="domain" description="Helicase ATP-binding" evidence="13">
    <location>
        <begin position="25"/>
        <end position="193"/>
    </location>
</feature>
<dbReference type="PROSITE" id="PS51192">
    <property type="entry name" value="HELICASE_ATP_BIND_1"/>
    <property type="match status" value="1"/>
</dbReference>
<comment type="similarity">
    <text evidence="1">Belongs to the helicase family. RecQ subfamily.</text>
</comment>
<evidence type="ECO:0000256" key="6">
    <source>
        <dbReference type="ARBA" id="ARBA00022840"/>
    </source>
</evidence>
<evidence type="ECO:0000256" key="4">
    <source>
        <dbReference type="ARBA" id="ARBA00022801"/>
    </source>
</evidence>
<evidence type="ECO:0000256" key="12">
    <source>
        <dbReference type="ARBA" id="ARBA00044550"/>
    </source>
</evidence>
<dbReference type="GO" id="GO:0003677">
    <property type="term" value="F:DNA binding"/>
    <property type="evidence" value="ECO:0007669"/>
    <property type="project" value="UniProtKB-KW"/>
</dbReference>